<accession>A0A1H6MX31</accession>
<sequence>MHNLVASLFIHLNQRGVFEMFACHIYRTLYYGWIIF</sequence>
<proteinExistence type="predicted"/>
<dbReference type="EMBL" id="CDSC02000454">
    <property type="protein sequence ID" value="SEI02384.1"/>
    <property type="molecule type" value="Genomic_DNA"/>
</dbReference>
<dbReference type="AlphaFoldDB" id="A0A1H6MX31"/>
<protein>
    <submittedName>
        <fullName evidence="1">Uncharacterized protein</fullName>
    </submittedName>
</protein>
<gene>
    <name evidence="1" type="ORF">BAZSYMA_ACONTIG150583_0</name>
</gene>
<evidence type="ECO:0000313" key="2">
    <source>
        <dbReference type="Proteomes" id="UP000198988"/>
    </source>
</evidence>
<dbReference type="Proteomes" id="UP000198988">
    <property type="component" value="Unassembled WGS sequence"/>
</dbReference>
<organism evidence="1 2">
    <name type="scientific">Bathymodiolus azoricus thioautotrophic gill symbiont</name>
    <dbReference type="NCBI Taxonomy" id="235205"/>
    <lineage>
        <taxon>Bacteria</taxon>
        <taxon>Pseudomonadati</taxon>
        <taxon>Pseudomonadota</taxon>
        <taxon>Gammaproteobacteria</taxon>
        <taxon>sulfur-oxidizing symbionts</taxon>
    </lineage>
</organism>
<name>A0A1H6MX31_9GAMM</name>
<reference evidence="2" key="1">
    <citation type="submission" date="2016-06" db="EMBL/GenBank/DDBJ databases">
        <authorList>
            <person name="Petersen J."/>
            <person name="Sayavedra L."/>
        </authorList>
    </citation>
    <scope>NUCLEOTIDE SEQUENCE [LARGE SCALE GENOMIC DNA]</scope>
    <source>
        <strain evidence="2">BazSymA</strain>
    </source>
</reference>
<evidence type="ECO:0000313" key="1">
    <source>
        <dbReference type="EMBL" id="SEI02384.1"/>
    </source>
</evidence>